<organism evidence="2 3">
    <name type="scientific">Pseudogemmobacter faecipullorum</name>
    <dbReference type="NCBI Taxonomy" id="2755041"/>
    <lineage>
        <taxon>Bacteria</taxon>
        <taxon>Pseudomonadati</taxon>
        <taxon>Pseudomonadota</taxon>
        <taxon>Alphaproteobacteria</taxon>
        <taxon>Rhodobacterales</taxon>
        <taxon>Paracoccaceae</taxon>
        <taxon>Pseudogemmobacter</taxon>
    </lineage>
</organism>
<evidence type="ECO:0000313" key="2">
    <source>
        <dbReference type="EMBL" id="MCB5412469.1"/>
    </source>
</evidence>
<comment type="caution">
    <text evidence="2">The sequence shown here is derived from an EMBL/GenBank/DDBJ whole genome shotgun (WGS) entry which is preliminary data.</text>
</comment>
<sequence>ETVNHFSNAVSALPQIVECHLMAGDCDFLLRVVARDLDDYRHHRGRDRNRECRGLEEGL</sequence>
<dbReference type="Pfam" id="PF01037">
    <property type="entry name" value="AsnC_trans_reg"/>
    <property type="match status" value="1"/>
</dbReference>
<reference evidence="2 3" key="1">
    <citation type="submission" date="2020-07" db="EMBL/GenBank/DDBJ databases">
        <title>Pseudogemmobacter sp. nov., isolated from poultry manure in Taiwan.</title>
        <authorList>
            <person name="Lin S.-Y."/>
            <person name="Tang Y.-S."/>
            <person name="Young C.-C."/>
        </authorList>
    </citation>
    <scope>NUCLEOTIDE SEQUENCE [LARGE SCALE GENOMIC DNA]</scope>
    <source>
        <strain evidence="2 3">CC-YST710</strain>
    </source>
</reference>
<name>A0ABS8CSY3_9RHOB</name>
<dbReference type="InterPro" id="IPR011008">
    <property type="entry name" value="Dimeric_a/b-barrel"/>
</dbReference>
<feature type="domain" description="Transcription regulator AsnC/Lrp ligand binding" evidence="1">
    <location>
        <begin position="3"/>
        <end position="42"/>
    </location>
</feature>
<dbReference type="SUPFAM" id="SSF54909">
    <property type="entry name" value="Dimeric alpha+beta barrel"/>
    <property type="match status" value="1"/>
</dbReference>
<evidence type="ECO:0000259" key="1">
    <source>
        <dbReference type="Pfam" id="PF01037"/>
    </source>
</evidence>
<feature type="non-terminal residue" evidence="2">
    <location>
        <position position="1"/>
    </location>
</feature>
<dbReference type="Gene3D" id="3.30.70.920">
    <property type="match status" value="1"/>
</dbReference>
<gene>
    <name evidence="2" type="ORF">H0485_21200</name>
</gene>
<protein>
    <submittedName>
        <fullName evidence="2">Lrp/AsnC ligand binding domain-containing protein</fullName>
    </submittedName>
</protein>
<proteinExistence type="predicted"/>
<dbReference type="Proteomes" id="UP001198571">
    <property type="component" value="Unassembled WGS sequence"/>
</dbReference>
<keyword evidence="3" id="KW-1185">Reference proteome</keyword>
<accession>A0ABS8CSY3</accession>
<dbReference type="InterPro" id="IPR019887">
    <property type="entry name" value="Tscrpt_reg_AsnC/Lrp_C"/>
</dbReference>
<dbReference type="EMBL" id="JACDXX010000086">
    <property type="protein sequence ID" value="MCB5412469.1"/>
    <property type="molecule type" value="Genomic_DNA"/>
</dbReference>
<evidence type="ECO:0000313" key="3">
    <source>
        <dbReference type="Proteomes" id="UP001198571"/>
    </source>
</evidence>